<reference evidence="9" key="1">
    <citation type="submission" date="2019-11" db="EMBL/GenBank/DDBJ databases">
        <authorList>
            <person name="Liu Y."/>
            <person name="Hou J."/>
            <person name="Li T.-Q."/>
            <person name="Guan C.-H."/>
            <person name="Wu X."/>
            <person name="Wu H.-Z."/>
            <person name="Ling F."/>
            <person name="Zhang R."/>
            <person name="Shi X.-G."/>
            <person name="Ren J.-P."/>
            <person name="Chen E.-F."/>
            <person name="Sun J.-M."/>
        </authorList>
    </citation>
    <scope>NUCLEOTIDE SEQUENCE</scope>
    <source>
        <strain evidence="9">Adult_tree_wgs_1</strain>
        <tissue evidence="9">Leaves</tissue>
    </source>
</reference>
<sequence length="231" mass="25440">MKPHAIDLEAEPSCENDSEDISSQVASTNSIATQSVSEPLSLDLTLTFNSTITTEDLLTKDSAGFSISSTSESSNARASSSIPRVFPCNFCHRKFFSSQALGGHQNAHKRERTLAKRAMRMGVFAERYANLATLPLHGLAFRSLGIEAHSSVHQSFVPPVRSFEFRGSGRHELGHSGMPIFLEDDETELMWPGSFRRIDEERLIANSLVNFSEATPAADIDERAPDLTLRL</sequence>
<dbReference type="PROSITE" id="PS00028">
    <property type="entry name" value="ZINC_FINGER_C2H2_1"/>
    <property type="match status" value="1"/>
</dbReference>
<evidence type="ECO:0000313" key="10">
    <source>
        <dbReference type="Proteomes" id="UP000626092"/>
    </source>
</evidence>
<dbReference type="GO" id="GO:0005634">
    <property type="term" value="C:nucleus"/>
    <property type="evidence" value="ECO:0007669"/>
    <property type="project" value="UniProtKB-SubCell"/>
</dbReference>
<keyword evidence="3 6" id="KW-0863">Zinc-finger</keyword>
<dbReference type="InterPro" id="IPR036236">
    <property type="entry name" value="Znf_C2H2_sf"/>
</dbReference>
<keyword evidence="4" id="KW-0862">Zinc</keyword>
<dbReference type="FunFam" id="3.30.160.60:FF:001366">
    <property type="entry name" value="Zinc finger protein 2"/>
    <property type="match status" value="1"/>
</dbReference>
<evidence type="ECO:0000256" key="4">
    <source>
        <dbReference type="ARBA" id="ARBA00022833"/>
    </source>
</evidence>
<comment type="subcellular location">
    <subcellularLocation>
        <location evidence="1">Nucleus</location>
    </subcellularLocation>
</comment>
<evidence type="ECO:0000256" key="6">
    <source>
        <dbReference type="PROSITE-ProRule" id="PRU00042"/>
    </source>
</evidence>
<dbReference type="Proteomes" id="UP000626092">
    <property type="component" value="Unassembled WGS sequence"/>
</dbReference>
<evidence type="ECO:0000256" key="3">
    <source>
        <dbReference type="ARBA" id="ARBA00022771"/>
    </source>
</evidence>
<protein>
    <recommendedName>
        <fullName evidence="8">C2H2-type domain-containing protein</fullName>
    </recommendedName>
</protein>
<dbReference type="Gene3D" id="3.30.160.60">
    <property type="entry name" value="Classic Zinc Finger"/>
    <property type="match status" value="1"/>
</dbReference>
<organism evidence="9 10">
    <name type="scientific">Rhododendron simsii</name>
    <name type="common">Sims's rhododendron</name>
    <dbReference type="NCBI Taxonomy" id="118357"/>
    <lineage>
        <taxon>Eukaryota</taxon>
        <taxon>Viridiplantae</taxon>
        <taxon>Streptophyta</taxon>
        <taxon>Embryophyta</taxon>
        <taxon>Tracheophyta</taxon>
        <taxon>Spermatophyta</taxon>
        <taxon>Magnoliopsida</taxon>
        <taxon>eudicotyledons</taxon>
        <taxon>Gunneridae</taxon>
        <taxon>Pentapetalae</taxon>
        <taxon>asterids</taxon>
        <taxon>Ericales</taxon>
        <taxon>Ericaceae</taxon>
        <taxon>Ericoideae</taxon>
        <taxon>Rhodoreae</taxon>
        <taxon>Rhododendron</taxon>
    </lineage>
</organism>
<evidence type="ECO:0000256" key="5">
    <source>
        <dbReference type="ARBA" id="ARBA00023242"/>
    </source>
</evidence>
<feature type="region of interest" description="Disordered" evidence="7">
    <location>
        <begin position="1"/>
        <end position="23"/>
    </location>
</feature>
<evidence type="ECO:0000256" key="1">
    <source>
        <dbReference type="ARBA" id="ARBA00004123"/>
    </source>
</evidence>
<keyword evidence="10" id="KW-1185">Reference proteome</keyword>
<gene>
    <name evidence="9" type="ORF">RHSIM_Rhsim08G0020100</name>
</gene>
<dbReference type="AlphaFoldDB" id="A0A834GLH2"/>
<keyword evidence="5" id="KW-0539">Nucleus</keyword>
<dbReference type="InterPro" id="IPR044246">
    <property type="entry name" value="ZFP3-like"/>
</dbReference>
<accession>A0A834GLH2</accession>
<dbReference type="InterPro" id="IPR013087">
    <property type="entry name" value="Znf_C2H2_type"/>
</dbReference>
<proteinExistence type="predicted"/>
<name>A0A834GLH2_RHOSS</name>
<dbReference type="GO" id="GO:0008270">
    <property type="term" value="F:zinc ion binding"/>
    <property type="evidence" value="ECO:0007669"/>
    <property type="project" value="UniProtKB-KW"/>
</dbReference>
<dbReference type="GO" id="GO:0009788">
    <property type="term" value="P:negative regulation of abscisic acid-activated signaling pathway"/>
    <property type="evidence" value="ECO:0007669"/>
    <property type="project" value="InterPro"/>
</dbReference>
<dbReference type="EMBL" id="WJXA01000008">
    <property type="protein sequence ID" value="KAF7136080.1"/>
    <property type="molecule type" value="Genomic_DNA"/>
</dbReference>
<evidence type="ECO:0000256" key="7">
    <source>
        <dbReference type="SAM" id="MobiDB-lite"/>
    </source>
</evidence>
<feature type="domain" description="C2H2-type" evidence="8">
    <location>
        <begin position="86"/>
        <end position="113"/>
    </location>
</feature>
<evidence type="ECO:0000259" key="8">
    <source>
        <dbReference type="PROSITE" id="PS50157"/>
    </source>
</evidence>
<dbReference type="PANTHER" id="PTHR47287:SF18">
    <property type="entry name" value="TRANSCRIPTION FACTOR C2H2 FAMILY"/>
    <property type="match status" value="1"/>
</dbReference>
<feature type="compositionally biased region" description="Acidic residues" evidence="7">
    <location>
        <begin position="8"/>
        <end position="20"/>
    </location>
</feature>
<keyword evidence="2" id="KW-0479">Metal-binding</keyword>
<comment type="caution">
    <text evidence="9">The sequence shown here is derived from an EMBL/GenBank/DDBJ whole genome shotgun (WGS) entry which is preliminary data.</text>
</comment>
<dbReference type="PANTHER" id="PTHR47287">
    <property type="entry name" value="C2H2 AND C2HC ZINC FINGERS SUPERFAMILY PROTEIN"/>
    <property type="match status" value="1"/>
</dbReference>
<dbReference type="PROSITE" id="PS50157">
    <property type="entry name" value="ZINC_FINGER_C2H2_2"/>
    <property type="match status" value="1"/>
</dbReference>
<dbReference type="SUPFAM" id="SSF57667">
    <property type="entry name" value="beta-beta-alpha zinc fingers"/>
    <property type="match status" value="1"/>
</dbReference>
<dbReference type="OrthoDB" id="1933825at2759"/>
<evidence type="ECO:0000313" key="9">
    <source>
        <dbReference type="EMBL" id="KAF7136080.1"/>
    </source>
</evidence>
<evidence type="ECO:0000256" key="2">
    <source>
        <dbReference type="ARBA" id="ARBA00022723"/>
    </source>
</evidence>